<proteinExistence type="predicted"/>
<dbReference type="PANTHER" id="PTHR36694">
    <property type="entry name" value="PASIFLORA 1, ISOFORM A-RELATED"/>
    <property type="match status" value="1"/>
</dbReference>
<dbReference type="Pfam" id="PF15860">
    <property type="entry name" value="DUF4728"/>
    <property type="match status" value="1"/>
</dbReference>
<feature type="transmembrane region" description="Helical" evidence="1">
    <location>
        <begin position="66"/>
        <end position="88"/>
    </location>
</feature>
<keyword evidence="1" id="KW-1133">Transmembrane helix</keyword>
<dbReference type="GO" id="GO:0019991">
    <property type="term" value="P:septate junction assembly"/>
    <property type="evidence" value="ECO:0007669"/>
    <property type="project" value="TreeGrafter"/>
</dbReference>
<feature type="transmembrane region" description="Helical" evidence="1">
    <location>
        <begin position="24"/>
        <end position="46"/>
    </location>
</feature>
<keyword evidence="1" id="KW-0472">Membrane</keyword>
<organism evidence="2">
    <name type="scientific">Cuerna arida</name>
    <dbReference type="NCBI Taxonomy" id="1464854"/>
    <lineage>
        <taxon>Eukaryota</taxon>
        <taxon>Metazoa</taxon>
        <taxon>Ecdysozoa</taxon>
        <taxon>Arthropoda</taxon>
        <taxon>Hexapoda</taxon>
        <taxon>Insecta</taxon>
        <taxon>Pterygota</taxon>
        <taxon>Neoptera</taxon>
        <taxon>Paraneoptera</taxon>
        <taxon>Hemiptera</taxon>
        <taxon>Auchenorrhyncha</taxon>
        <taxon>Membracoidea</taxon>
        <taxon>Cicadellidae</taxon>
        <taxon>Cicadellinae</taxon>
        <taxon>Proconiini</taxon>
        <taxon>Cuerna</taxon>
    </lineage>
</organism>
<dbReference type="GO" id="GO:0035159">
    <property type="term" value="P:regulation of tube length, open tracheal system"/>
    <property type="evidence" value="ECO:0007669"/>
    <property type="project" value="TreeGrafter"/>
</dbReference>
<dbReference type="GO" id="GO:0005886">
    <property type="term" value="C:plasma membrane"/>
    <property type="evidence" value="ECO:0007669"/>
    <property type="project" value="TreeGrafter"/>
</dbReference>
<feature type="transmembrane region" description="Helical" evidence="1">
    <location>
        <begin position="100"/>
        <end position="124"/>
    </location>
</feature>
<feature type="transmembrane region" description="Helical" evidence="1">
    <location>
        <begin position="136"/>
        <end position="153"/>
    </location>
</feature>
<keyword evidence="1" id="KW-0812">Transmembrane</keyword>
<reference evidence="2" key="1">
    <citation type="submission" date="2015-11" db="EMBL/GenBank/DDBJ databases">
        <title>De novo transcriptome assembly of four potential Pierce s Disease insect vectors from Arizona vineyards.</title>
        <authorList>
            <person name="Tassone E.E."/>
        </authorList>
    </citation>
    <scope>NUCLEOTIDE SEQUENCE</scope>
</reference>
<protein>
    <submittedName>
        <fullName evidence="2">Uncharacterized protein</fullName>
    </submittedName>
</protein>
<dbReference type="InterPro" id="IPR031720">
    <property type="entry name" value="DUF4728"/>
</dbReference>
<evidence type="ECO:0000313" key="2">
    <source>
        <dbReference type="EMBL" id="JAS37323.1"/>
    </source>
</evidence>
<evidence type="ECO:0000256" key="1">
    <source>
        <dbReference type="SAM" id="Phobius"/>
    </source>
</evidence>
<dbReference type="GO" id="GO:0060857">
    <property type="term" value="P:establishment of glial blood-brain barrier"/>
    <property type="evidence" value="ECO:0007669"/>
    <property type="project" value="TreeGrafter"/>
</dbReference>
<gene>
    <name evidence="2" type="ORF">g.31544</name>
</gene>
<dbReference type="EMBL" id="GECZ01032446">
    <property type="protein sequence ID" value="JAS37323.1"/>
    <property type="molecule type" value="Transcribed_RNA"/>
</dbReference>
<accession>A0A1B6EHC1</accession>
<sequence length="169" mass="19787">MVALKTCWSPCIWNPDVKSGSRCVAVYTIAASIILITFTVYMMAGGDSTQIYHPLFETDVRGSMQGYGWTFIIYLIMLIAASIMMVYGIDKTLRGYMLPWLILVMILIFLQFLFSIWLLYGYYIYLEIVPPALLNWLWMGYNIYCWMCVYSQYQIIYEMQSPNIELLYP</sequence>
<dbReference type="PANTHER" id="PTHR36694:SF11">
    <property type="entry name" value="LP21121P-RELATED"/>
    <property type="match status" value="1"/>
</dbReference>
<name>A0A1B6EHC1_9HEMI</name>
<dbReference type="AlphaFoldDB" id="A0A1B6EHC1"/>